<evidence type="ECO:0000313" key="1">
    <source>
        <dbReference type="EMBL" id="TFH82759.1"/>
    </source>
</evidence>
<dbReference type="Proteomes" id="UP000297872">
    <property type="component" value="Unassembled WGS sequence"/>
</dbReference>
<dbReference type="RefSeq" id="WP_134843040.1">
    <property type="nucleotide sequence ID" value="NZ_SGVY01000010.1"/>
</dbReference>
<protein>
    <submittedName>
        <fullName evidence="1">Uncharacterized protein</fullName>
    </submittedName>
</protein>
<sequence>MKVIEVTEKEVKAAFDAAKSDEVKNVLAALFCKPEDRVKPSLDDYKSIKTYEDACEALGEEPVEGSLGDHVDKHIIALIKLETISRALWGKDWQPKPDPDGSKYFYYPWFALYTQSEMDSMSEEDRGALLGAHASNGACAGFGSLNAYYRSSISNAHIGFRLCQETEEKAKYFGVQFKEIWADYLAFNFTVENK</sequence>
<dbReference type="OrthoDB" id="1038140at2"/>
<comment type="caution">
    <text evidence="1">The sequence shown here is derived from an EMBL/GenBank/DDBJ whole genome shotgun (WGS) entry which is preliminary data.</text>
</comment>
<organism evidence="1 2">
    <name type="scientific">Segatella hominis</name>
    <dbReference type="NCBI Taxonomy" id="2518605"/>
    <lineage>
        <taxon>Bacteria</taxon>
        <taxon>Pseudomonadati</taxon>
        <taxon>Bacteroidota</taxon>
        <taxon>Bacteroidia</taxon>
        <taxon>Bacteroidales</taxon>
        <taxon>Prevotellaceae</taxon>
        <taxon>Segatella</taxon>
    </lineage>
</organism>
<reference evidence="1 2" key="1">
    <citation type="submission" date="2019-02" db="EMBL/GenBank/DDBJ databases">
        <title>Draft Genome Sequence of the Prevotella sp. BCRC 81118, Isolated from Human Feces.</title>
        <authorList>
            <person name="Huang C.-H."/>
        </authorList>
    </citation>
    <scope>NUCLEOTIDE SEQUENCE [LARGE SCALE GENOMIC DNA]</scope>
    <source>
        <strain evidence="1 2">BCRC 81118</strain>
    </source>
</reference>
<evidence type="ECO:0000313" key="2">
    <source>
        <dbReference type="Proteomes" id="UP000297872"/>
    </source>
</evidence>
<dbReference type="AlphaFoldDB" id="A0A4Y8VQ92"/>
<name>A0A4Y8VQ92_9BACT</name>
<dbReference type="EMBL" id="SGVY01000010">
    <property type="protein sequence ID" value="TFH82759.1"/>
    <property type="molecule type" value="Genomic_DNA"/>
</dbReference>
<dbReference type="GeneID" id="302994718"/>
<accession>A0A4Y8VQ92</accession>
<keyword evidence="2" id="KW-1185">Reference proteome</keyword>
<proteinExistence type="predicted"/>
<gene>
    <name evidence="1" type="ORF">EXN75_05335</name>
</gene>